<comment type="caution">
    <text evidence="2">The sequence shown here is derived from an EMBL/GenBank/DDBJ whole genome shotgun (WGS) entry which is preliminary data.</text>
</comment>
<keyword evidence="2" id="KW-0328">Glycosyltransferase</keyword>
<dbReference type="CDD" id="cd06223">
    <property type="entry name" value="PRTases_typeI"/>
    <property type="match status" value="1"/>
</dbReference>
<comment type="similarity">
    <text evidence="1">Belongs to the ComF/GntX family.</text>
</comment>
<dbReference type="AlphaFoldDB" id="A0A2N6T437"/>
<reference evidence="2 3" key="1">
    <citation type="submission" date="2017-09" db="EMBL/GenBank/DDBJ databases">
        <title>Bacterial strain isolated from the female urinary microbiota.</title>
        <authorList>
            <person name="Thomas-White K."/>
            <person name="Kumar N."/>
            <person name="Forster S."/>
            <person name="Putonti C."/>
            <person name="Lawley T."/>
            <person name="Wolfe A.J."/>
        </authorList>
    </citation>
    <scope>NUCLEOTIDE SEQUENCE [LARGE SCALE GENOMIC DNA]</scope>
    <source>
        <strain evidence="2 3">UMB0792</strain>
    </source>
</reference>
<proteinExistence type="inferred from homology"/>
<dbReference type="Gene3D" id="3.40.50.2020">
    <property type="match status" value="1"/>
</dbReference>
<dbReference type="EMBL" id="PNHG01000010">
    <property type="protein sequence ID" value="PMC64098.1"/>
    <property type="molecule type" value="Genomic_DNA"/>
</dbReference>
<dbReference type="InterPro" id="IPR051910">
    <property type="entry name" value="ComF/GntX_DNA_util-trans"/>
</dbReference>
<dbReference type="RefSeq" id="WP_102724159.1">
    <property type="nucleotide sequence ID" value="NZ_PNHG01000010.1"/>
</dbReference>
<evidence type="ECO:0000256" key="1">
    <source>
        <dbReference type="ARBA" id="ARBA00008007"/>
    </source>
</evidence>
<accession>A0A2N6T437</accession>
<dbReference type="PANTHER" id="PTHR47505">
    <property type="entry name" value="DNA UTILIZATION PROTEIN YHGH"/>
    <property type="match status" value="1"/>
</dbReference>
<organism evidence="2 3">
    <name type="scientific">Corynebacterium tuscaniense</name>
    <dbReference type="NCBI Taxonomy" id="302449"/>
    <lineage>
        <taxon>Bacteria</taxon>
        <taxon>Bacillati</taxon>
        <taxon>Actinomycetota</taxon>
        <taxon>Actinomycetes</taxon>
        <taxon>Mycobacteriales</taxon>
        <taxon>Corynebacteriaceae</taxon>
        <taxon>Corynebacterium</taxon>
    </lineage>
</organism>
<dbReference type="InterPro" id="IPR000836">
    <property type="entry name" value="PRTase_dom"/>
</dbReference>
<protein>
    <submittedName>
        <fullName evidence="2">Phosphoribosyltransferase</fullName>
    </submittedName>
</protein>
<sequence length="208" mass="21558">MAGLAHQLGELLLPRACAGCGSPGYLLCSTCRKRLATPPFRHTPNLSVHVPVFALGAYDAPHRGVILAMKEKKNLAVRRHIGAVLAAALDYLEARGDIITGAHLIPAPTRPSAARARGGDPVSAVCHFSGRPTHDVLSLIDATADQASLDESARRRNLSGNVQISAVPSGPLIVVDDVVTTGATLQAVVEKLLVHGGNPVACVVLAAA</sequence>
<name>A0A2N6T437_9CORY</name>
<gene>
    <name evidence="2" type="ORF">CJ203_07590</name>
</gene>
<evidence type="ECO:0000313" key="2">
    <source>
        <dbReference type="EMBL" id="PMC64098.1"/>
    </source>
</evidence>
<dbReference type="InterPro" id="IPR029057">
    <property type="entry name" value="PRTase-like"/>
</dbReference>
<dbReference type="SUPFAM" id="SSF53271">
    <property type="entry name" value="PRTase-like"/>
    <property type="match status" value="1"/>
</dbReference>
<evidence type="ECO:0000313" key="3">
    <source>
        <dbReference type="Proteomes" id="UP000235836"/>
    </source>
</evidence>
<keyword evidence="3" id="KW-1185">Reference proteome</keyword>
<dbReference type="Proteomes" id="UP000235836">
    <property type="component" value="Unassembled WGS sequence"/>
</dbReference>
<dbReference type="PANTHER" id="PTHR47505:SF1">
    <property type="entry name" value="DNA UTILIZATION PROTEIN YHGH"/>
    <property type="match status" value="1"/>
</dbReference>
<dbReference type="GO" id="GO:0016757">
    <property type="term" value="F:glycosyltransferase activity"/>
    <property type="evidence" value="ECO:0007669"/>
    <property type="project" value="UniProtKB-KW"/>
</dbReference>
<keyword evidence="2" id="KW-0808">Transferase</keyword>